<dbReference type="Proteomes" id="UP000308917">
    <property type="component" value="Unassembled WGS sequence"/>
</dbReference>
<dbReference type="RefSeq" id="WP_136572035.1">
    <property type="nucleotide sequence ID" value="NZ_STFG01000001.1"/>
</dbReference>
<sequence>MSIPSAYDRTRKNPLLTLTIWFDNSTRQFRAKSPDLLGWESQAATPHALHQQLIKALEIKRARLQIAFI</sequence>
<evidence type="ECO:0008006" key="3">
    <source>
        <dbReference type="Google" id="ProtNLM"/>
    </source>
</evidence>
<comment type="caution">
    <text evidence="1">The sequence shown here is derived from an EMBL/GenBank/DDBJ whole genome shotgun (WGS) entry which is preliminary data.</text>
</comment>
<name>A0A4S8FEK5_9BURK</name>
<reference evidence="1 2" key="1">
    <citation type="journal article" date="2015" name="Antonie Van Leeuwenhoek">
        <title>Lampropedia puyangensis sp. nov., isolated from symptomatic bark of Populus ? euramericana canker and emended description of Lampropedia hyalina (Ehrenberg 1832) Lee et al. 2004.</title>
        <authorList>
            <person name="Li Y."/>
            <person name="Wang T."/>
            <person name="Piao C.G."/>
            <person name="Wang L.F."/>
            <person name="Tian G.Z."/>
            <person name="Zhu T.H."/>
            <person name="Guo M.W."/>
        </authorList>
    </citation>
    <scope>NUCLEOTIDE SEQUENCE [LARGE SCALE GENOMIC DNA]</scope>
    <source>
        <strain evidence="1 2">2-bin</strain>
    </source>
</reference>
<proteinExistence type="predicted"/>
<evidence type="ECO:0000313" key="1">
    <source>
        <dbReference type="EMBL" id="THU05325.1"/>
    </source>
</evidence>
<keyword evidence="2" id="KW-1185">Reference proteome</keyword>
<gene>
    <name evidence="1" type="ORF">E9531_01930</name>
</gene>
<protein>
    <recommendedName>
        <fullName evidence="3">DUF1902 domain-containing protein</fullName>
    </recommendedName>
</protein>
<accession>A0A4S8FEK5</accession>
<dbReference type="EMBL" id="STFG01000001">
    <property type="protein sequence ID" value="THU05325.1"/>
    <property type="molecule type" value="Genomic_DNA"/>
</dbReference>
<dbReference type="OrthoDB" id="9873775at2"/>
<evidence type="ECO:0000313" key="2">
    <source>
        <dbReference type="Proteomes" id="UP000308917"/>
    </source>
</evidence>
<organism evidence="1 2">
    <name type="scientific">Lampropedia puyangensis</name>
    <dbReference type="NCBI Taxonomy" id="1330072"/>
    <lineage>
        <taxon>Bacteria</taxon>
        <taxon>Pseudomonadati</taxon>
        <taxon>Pseudomonadota</taxon>
        <taxon>Betaproteobacteria</taxon>
        <taxon>Burkholderiales</taxon>
        <taxon>Comamonadaceae</taxon>
        <taxon>Lampropedia</taxon>
    </lineage>
</organism>
<dbReference type="AlphaFoldDB" id="A0A4S8FEK5"/>